<dbReference type="GO" id="GO:0016020">
    <property type="term" value="C:membrane"/>
    <property type="evidence" value="ECO:0007669"/>
    <property type="project" value="UniProtKB-SubCell"/>
</dbReference>
<proteinExistence type="inferred from homology"/>
<dbReference type="GO" id="GO:0007606">
    <property type="term" value="P:sensory perception of chemical stimulus"/>
    <property type="evidence" value="ECO:0007669"/>
    <property type="project" value="InterPro"/>
</dbReference>
<name>A0AAF3FM17_9BILA</name>
<organism evidence="7 8">
    <name type="scientific">Mesorhabditis belari</name>
    <dbReference type="NCBI Taxonomy" id="2138241"/>
    <lineage>
        <taxon>Eukaryota</taxon>
        <taxon>Metazoa</taxon>
        <taxon>Ecdysozoa</taxon>
        <taxon>Nematoda</taxon>
        <taxon>Chromadorea</taxon>
        <taxon>Rhabditida</taxon>
        <taxon>Rhabditina</taxon>
        <taxon>Rhabditomorpha</taxon>
        <taxon>Rhabditoidea</taxon>
        <taxon>Rhabditidae</taxon>
        <taxon>Mesorhabditinae</taxon>
        <taxon>Mesorhabditis</taxon>
    </lineage>
</organism>
<keyword evidence="4 6" id="KW-1133">Transmembrane helix</keyword>
<feature type="transmembrane region" description="Helical" evidence="6">
    <location>
        <begin position="209"/>
        <end position="233"/>
    </location>
</feature>
<comment type="similarity">
    <text evidence="2">Belongs to the nematode receptor-like protein sre family.</text>
</comment>
<dbReference type="Proteomes" id="UP000887575">
    <property type="component" value="Unassembled WGS sequence"/>
</dbReference>
<reference evidence="8" key="1">
    <citation type="submission" date="2024-02" db="UniProtKB">
        <authorList>
            <consortium name="WormBaseParasite"/>
        </authorList>
    </citation>
    <scope>IDENTIFICATION</scope>
</reference>
<feature type="transmembrane region" description="Helical" evidence="6">
    <location>
        <begin position="343"/>
        <end position="360"/>
    </location>
</feature>
<dbReference type="InterPro" id="IPR004151">
    <property type="entry name" value="7TM_GPCR_serpentine_rcpt_Sre"/>
</dbReference>
<dbReference type="AlphaFoldDB" id="A0AAF3FM17"/>
<feature type="transmembrane region" description="Helical" evidence="6">
    <location>
        <begin position="29"/>
        <end position="57"/>
    </location>
</feature>
<feature type="transmembrane region" description="Helical" evidence="6">
    <location>
        <begin position="69"/>
        <end position="87"/>
    </location>
</feature>
<dbReference type="PANTHER" id="PTHR23128:SF132">
    <property type="entry name" value="SERPENTINE RECEPTOR, CLASS E (EPSILON)-RELATED"/>
    <property type="match status" value="1"/>
</dbReference>
<evidence type="ECO:0000256" key="6">
    <source>
        <dbReference type="SAM" id="Phobius"/>
    </source>
</evidence>
<evidence type="ECO:0000256" key="3">
    <source>
        <dbReference type="ARBA" id="ARBA00022692"/>
    </source>
</evidence>
<feature type="transmembrane region" description="Helical" evidence="6">
    <location>
        <begin position="253"/>
        <end position="281"/>
    </location>
</feature>
<dbReference type="PANTHER" id="PTHR23128">
    <property type="entry name" value="SERPENTINE RECEPTOR, CLASS E (EPSILON)-RELATED"/>
    <property type="match status" value="1"/>
</dbReference>
<evidence type="ECO:0000313" key="8">
    <source>
        <dbReference type="WBParaSite" id="MBELARI_LOCUS7960"/>
    </source>
</evidence>
<evidence type="ECO:0000256" key="5">
    <source>
        <dbReference type="ARBA" id="ARBA00023136"/>
    </source>
</evidence>
<evidence type="ECO:0000256" key="2">
    <source>
        <dbReference type="ARBA" id="ARBA00006803"/>
    </source>
</evidence>
<comment type="subcellular location">
    <subcellularLocation>
        <location evidence="1">Membrane</location>
        <topology evidence="1">Multi-pass membrane protein</topology>
    </subcellularLocation>
</comment>
<sequence>MLYNLSGFPIVLFGIYDVNLIATRIDLFIVYRLLLVLEMIGIFYALTVGLIACKIIYESNVFHHNFTNVLVVFLVEHALSQVGRGILMGYQYGVFKITGEICSDLPLFFLSLFRFFVYAAALLILGNMVIERSMAIFFIKDYESLAVKIIYESNEFNRNLINSLALFLCQQIVSQIGRLILLIYQSGVLGITGNPLNDLPVLILCSYRLCAMIACIALIQTVILERAIAILYIRDYESLKRPWIEWCLHTVTFLVQLGGLSIFCYCFSFLSDLTYKIIYPLPPSSRHIGLSCELWKMLIKKIFFAQCCFGVIAATLFSVPHFFFEDSTAEMELGMASLDALHSPYVMIFHSTFIYIVPSWREKFKENLRRIFKRQKVDVKKKAIFVGVDHILQNEEGNVYFDELRKMWA</sequence>
<evidence type="ECO:0000313" key="7">
    <source>
        <dbReference type="Proteomes" id="UP000887575"/>
    </source>
</evidence>
<accession>A0AAF3FM17</accession>
<protein>
    <submittedName>
        <fullName evidence="8">Uncharacterized protein</fullName>
    </submittedName>
</protein>
<dbReference type="WBParaSite" id="MBELARI_LOCUS7960">
    <property type="protein sequence ID" value="MBELARI_LOCUS7960"/>
    <property type="gene ID" value="MBELARI_LOCUS7960"/>
</dbReference>
<keyword evidence="7" id="KW-1185">Reference proteome</keyword>
<keyword evidence="5 6" id="KW-0472">Membrane</keyword>
<dbReference type="Pfam" id="PF03125">
    <property type="entry name" value="Sre"/>
    <property type="match status" value="2"/>
</dbReference>
<evidence type="ECO:0000256" key="1">
    <source>
        <dbReference type="ARBA" id="ARBA00004141"/>
    </source>
</evidence>
<feature type="transmembrane region" description="Helical" evidence="6">
    <location>
        <begin position="302"/>
        <end position="323"/>
    </location>
</feature>
<keyword evidence="3 6" id="KW-0812">Transmembrane</keyword>
<evidence type="ECO:0000256" key="4">
    <source>
        <dbReference type="ARBA" id="ARBA00022989"/>
    </source>
</evidence>
<feature type="transmembrane region" description="Helical" evidence="6">
    <location>
        <begin position="107"/>
        <end position="130"/>
    </location>
</feature>